<keyword evidence="3 9" id="KW-0813">Transport</keyword>
<comment type="cofactor">
    <cofactor evidence="1 9">
        <name>[4Fe-4S] cluster</name>
        <dbReference type="ChEBI" id="CHEBI:49883"/>
    </cofactor>
</comment>
<feature type="domain" description="4Fe-4S ferredoxin-type" evidence="10">
    <location>
        <begin position="29"/>
        <end position="57"/>
    </location>
</feature>
<keyword evidence="12" id="KW-1185">Reference proteome</keyword>
<sequence>MAYIITDKCDKLGVCKPVCPVDAISEGESKFVIDPDLCTECGACAEACPAFAIEPPK</sequence>
<evidence type="ECO:0000256" key="4">
    <source>
        <dbReference type="ARBA" id="ARBA00022485"/>
    </source>
</evidence>
<proteinExistence type="predicted"/>
<dbReference type="PROSITE" id="PS00198">
    <property type="entry name" value="4FE4S_FER_1"/>
    <property type="match status" value="1"/>
</dbReference>
<dbReference type="InterPro" id="IPR017896">
    <property type="entry name" value="4Fe4S_Fe-S-bd"/>
</dbReference>
<evidence type="ECO:0000256" key="7">
    <source>
        <dbReference type="ARBA" id="ARBA00023004"/>
    </source>
</evidence>
<dbReference type="Proteomes" id="UP000276437">
    <property type="component" value="Chromosome"/>
</dbReference>
<keyword evidence="8 9" id="KW-0411">Iron-sulfur</keyword>
<protein>
    <recommendedName>
        <fullName evidence="9">Ferredoxin</fullName>
    </recommendedName>
</protein>
<keyword evidence="6 9" id="KW-0249">Electron transport</keyword>
<dbReference type="GO" id="GO:0009055">
    <property type="term" value="F:electron transfer activity"/>
    <property type="evidence" value="ECO:0007669"/>
    <property type="project" value="UniProtKB-UniRule"/>
</dbReference>
<dbReference type="Pfam" id="PF00037">
    <property type="entry name" value="Fer4"/>
    <property type="match status" value="2"/>
</dbReference>
<dbReference type="InterPro" id="IPR017900">
    <property type="entry name" value="4Fe4S_Fe_S_CS"/>
</dbReference>
<evidence type="ECO:0000313" key="11">
    <source>
        <dbReference type="EMBL" id="BBB92012.1"/>
    </source>
</evidence>
<dbReference type="GO" id="GO:0046872">
    <property type="term" value="F:metal ion binding"/>
    <property type="evidence" value="ECO:0007669"/>
    <property type="project" value="UniProtKB-UniRule"/>
</dbReference>
<evidence type="ECO:0000256" key="6">
    <source>
        <dbReference type="ARBA" id="ARBA00022982"/>
    </source>
</evidence>
<evidence type="ECO:0000256" key="3">
    <source>
        <dbReference type="ARBA" id="ARBA00022448"/>
    </source>
</evidence>
<reference evidence="11 12" key="1">
    <citation type="journal article" date="2018" name="Int. J. Syst. Evol. Microbiol.">
        <title>Methylomusa anaerophila gen. nov., sp. nov., an anaerobic methanol-utilizing bacterium isolated from a microbial fuel cell.</title>
        <authorList>
            <person name="Amano N."/>
            <person name="Yamamuro A."/>
            <person name="Miyahara M."/>
            <person name="Kouzuma A."/>
            <person name="Abe T."/>
            <person name="Watanabe K."/>
        </authorList>
    </citation>
    <scope>NUCLEOTIDE SEQUENCE [LARGE SCALE GENOMIC DNA]</scope>
    <source>
        <strain evidence="11 12">MMFC1</strain>
    </source>
</reference>
<comment type="function">
    <text evidence="2 9">Ferredoxins are iron-sulfur proteins that transfer electrons in a wide variety of metabolic reactions.</text>
</comment>
<evidence type="ECO:0000256" key="1">
    <source>
        <dbReference type="ARBA" id="ARBA00001966"/>
    </source>
</evidence>
<dbReference type="InterPro" id="IPR000813">
    <property type="entry name" value="7Fe_ferredoxin"/>
</dbReference>
<dbReference type="PANTHER" id="PTHR24960">
    <property type="entry name" value="PHOTOSYSTEM I IRON-SULFUR CENTER-RELATED"/>
    <property type="match status" value="1"/>
</dbReference>
<evidence type="ECO:0000256" key="5">
    <source>
        <dbReference type="ARBA" id="ARBA00022723"/>
    </source>
</evidence>
<keyword evidence="7 9" id="KW-0408">Iron</keyword>
<evidence type="ECO:0000313" key="12">
    <source>
        <dbReference type="Proteomes" id="UP000276437"/>
    </source>
</evidence>
<name>A0A348ALR4_9FIRM</name>
<dbReference type="OrthoDB" id="9803397at2"/>
<dbReference type="RefSeq" id="WP_126308960.1">
    <property type="nucleotide sequence ID" value="NZ_AP018449.1"/>
</dbReference>
<gene>
    <name evidence="11" type="ORF">MAMMFC1_02697</name>
</gene>
<evidence type="ECO:0000256" key="2">
    <source>
        <dbReference type="ARBA" id="ARBA00003532"/>
    </source>
</evidence>
<dbReference type="AlphaFoldDB" id="A0A348ALR4"/>
<dbReference type="PANTHER" id="PTHR24960:SF79">
    <property type="entry name" value="PHOTOSYSTEM I IRON-SULFUR CENTER"/>
    <property type="match status" value="1"/>
</dbReference>
<dbReference type="EMBL" id="AP018449">
    <property type="protein sequence ID" value="BBB92012.1"/>
    <property type="molecule type" value="Genomic_DNA"/>
</dbReference>
<dbReference type="Gene3D" id="3.30.70.20">
    <property type="match status" value="1"/>
</dbReference>
<feature type="domain" description="4Fe-4S ferredoxin-type" evidence="10">
    <location>
        <begin position="1"/>
        <end position="28"/>
    </location>
</feature>
<dbReference type="InterPro" id="IPR050157">
    <property type="entry name" value="PSI_iron-sulfur_center"/>
</dbReference>
<evidence type="ECO:0000259" key="10">
    <source>
        <dbReference type="PROSITE" id="PS51379"/>
    </source>
</evidence>
<organism evidence="11 12">
    <name type="scientific">Methylomusa anaerophila</name>
    <dbReference type="NCBI Taxonomy" id="1930071"/>
    <lineage>
        <taxon>Bacteria</taxon>
        <taxon>Bacillati</taxon>
        <taxon>Bacillota</taxon>
        <taxon>Negativicutes</taxon>
        <taxon>Selenomonadales</taxon>
        <taxon>Sporomusaceae</taxon>
        <taxon>Methylomusa</taxon>
    </lineage>
</organism>
<dbReference type="GO" id="GO:0051539">
    <property type="term" value="F:4 iron, 4 sulfur cluster binding"/>
    <property type="evidence" value="ECO:0007669"/>
    <property type="project" value="UniProtKB-UniRule"/>
</dbReference>
<dbReference type="PROSITE" id="PS51379">
    <property type="entry name" value="4FE4S_FER_2"/>
    <property type="match status" value="2"/>
</dbReference>
<dbReference type="KEGG" id="mana:MAMMFC1_02697"/>
<evidence type="ECO:0000256" key="8">
    <source>
        <dbReference type="ARBA" id="ARBA00023014"/>
    </source>
</evidence>
<dbReference type="PRINTS" id="PR00354">
    <property type="entry name" value="7FE8SFRDOXIN"/>
</dbReference>
<accession>A0A348ALR4</accession>
<keyword evidence="5 9" id="KW-0479">Metal-binding</keyword>
<evidence type="ECO:0000256" key="9">
    <source>
        <dbReference type="RuleBase" id="RU365098"/>
    </source>
</evidence>
<dbReference type="SUPFAM" id="SSF54862">
    <property type="entry name" value="4Fe-4S ferredoxins"/>
    <property type="match status" value="1"/>
</dbReference>
<keyword evidence="4 9" id="KW-0004">4Fe-4S</keyword>